<reference evidence="2 3" key="1">
    <citation type="submission" date="2020-08" db="EMBL/GenBank/DDBJ databases">
        <title>Genome public.</title>
        <authorList>
            <person name="Liu C."/>
            <person name="Sun Q."/>
        </authorList>
    </citation>
    <scope>NUCLEOTIDE SEQUENCE [LARGE SCALE GENOMIC DNA]</scope>
    <source>
        <strain evidence="2 3">New-7</strain>
    </source>
</reference>
<organism evidence="2 3">
    <name type="scientific">Alistipes hominis</name>
    <dbReference type="NCBI Taxonomy" id="2763015"/>
    <lineage>
        <taxon>Bacteria</taxon>
        <taxon>Pseudomonadati</taxon>
        <taxon>Bacteroidota</taxon>
        <taxon>Bacteroidia</taxon>
        <taxon>Bacteroidales</taxon>
        <taxon>Rikenellaceae</taxon>
        <taxon>Alistipes</taxon>
    </lineage>
</organism>
<accession>A0ABR7CK78</accession>
<keyword evidence="1" id="KW-1133">Transmembrane helix</keyword>
<evidence type="ECO:0000256" key="1">
    <source>
        <dbReference type="SAM" id="Phobius"/>
    </source>
</evidence>
<dbReference type="Proteomes" id="UP000636891">
    <property type="component" value="Unassembled WGS sequence"/>
</dbReference>
<feature type="transmembrane region" description="Helical" evidence="1">
    <location>
        <begin position="85"/>
        <end position="106"/>
    </location>
</feature>
<comment type="caution">
    <text evidence="2">The sequence shown here is derived from an EMBL/GenBank/DDBJ whole genome shotgun (WGS) entry which is preliminary data.</text>
</comment>
<gene>
    <name evidence="2" type="ORF">H8S08_03395</name>
</gene>
<sequence length="146" mass="16994">MEKRARKFGVNRRALLVTAGIVWIVAGANILRIGVVTWASQSHYGLFRAGEAIVVFLLFFNLVFKRLFYKHTQRIERKGDRNCPFSFFDAKGWIVMCFMILFGILARTCRWLPETFIAVFYTGLSAALIVTGVLFLRYRYRNKDRL</sequence>
<feature type="transmembrane region" description="Helical" evidence="1">
    <location>
        <begin position="45"/>
        <end position="64"/>
    </location>
</feature>
<evidence type="ECO:0008006" key="4">
    <source>
        <dbReference type="Google" id="ProtNLM"/>
    </source>
</evidence>
<evidence type="ECO:0000313" key="3">
    <source>
        <dbReference type="Proteomes" id="UP000636891"/>
    </source>
</evidence>
<proteinExistence type="predicted"/>
<feature type="transmembrane region" description="Helical" evidence="1">
    <location>
        <begin position="14"/>
        <end position="39"/>
    </location>
</feature>
<keyword evidence="1" id="KW-0472">Membrane</keyword>
<name>A0ABR7CK78_9BACT</name>
<dbReference type="EMBL" id="JACOOK010000002">
    <property type="protein sequence ID" value="MBC5616063.1"/>
    <property type="molecule type" value="Genomic_DNA"/>
</dbReference>
<protein>
    <recommendedName>
        <fullName evidence="4">Transmembrane protein</fullName>
    </recommendedName>
</protein>
<dbReference type="RefSeq" id="WP_101571667.1">
    <property type="nucleotide sequence ID" value="NZ_JACOOK010000002.1"/>
</dbReference>
<keyword evidence="3" id="KW-1185">Reference proteome</keyword>
<keyword evidence="1" id="KW-0812">Transmembrane</keyword>
<feature type="transmembrane region" description="Helical" evidence="1">
    <location>
        <begin position="118"/>
        <end position="136"/>
    </location>
</feature>
<evidence type="ECO:0000313" key="2">
    <source>
        <dbReference type="EMBL" id="MBC5616063.1"/>
    </source>
</evidence>